<dbReference type="Gene3D" id="3.80.10.10">
    <property type="entry name" value="Ribonuclease Inhibitor"/>
    <property type="match status" value="1"/>
</dbReference>
<dbReference type="InterPro" id="IPR032675">
    <property type="entry name" value="LRR_dom_sf"/>
</dbReference>
<name>X1ITI0_9ZZZZ</name>
<dbReference type="EMBL" id="BARU01018870">
    <property type="protein sequence ID" value="GAH60853.1"/>
    <property type="molecule type" value="Genomic_DNA"/>
</dbReference>
<evidence type="ECO:0008006" key="2">
    <source>
        <dbReference type="Google" id="ProtNLM"/>
    </source>
</evidence>
<feature type="non-terminal residue" evidence="1">
    <location>
        <position position="95"/>
    </location>
</feature>
<evidence type="ECO:0000313" key="1">
    <source>
        <dbReference type="EMBL" id="GAH60853.1"/>
    </source>
</evidence>
<protein>
    <recommendedName>
        <fullName evidence="2">Leucine-rich repeat domain-containing protein</fullName>
    </recommendedName>
</protein>
<organism evidence="1">
    <name type="scientific">marine sediment metagenome</name>
    <dbReference type="NCBI Taxonomy" id="412755"/>
    <lineage>
        <taxon>unclassified sequences</taxon>
        <taxon>metagenomes</taxon>
        <taxon>ecological metagenomes</taxon>
    </lineage>
</organism>
<dbReference type="AlphaFoldDB" id="X1ITI0"/>
<sequence>MNIREREREALEILEAQIEGTIPEISELERYKLGFCMLDGHITGLSLFSCGLSYIPKTIESLSFIKEIYLRGNILSSIPDELCSLPVLQILDISE</sequence>
<accession>X1ITI0</accession>
<reference evidence="1" key="1">
    <citation type="journal article" date="2014" name="Front. Microbiol.">
        <title>High frequency of phylogenetically diverse reductive dehalogenase-homologous genes in deep subseafloor sedimentary metagenomes.</title>
        <authorList>
            <person name="Kawai M."/>
            <person name="Futagami T."/>
            <person name="Toyoda A."/>
            <person name="Takaki Y."/>
            <person name="Nishi S."/>
            <person name="Hori S."/>
            <person name="Arai W."/>
            <person name="Tsubouchi T."/>
            <person name="Morono Y."/>
            <person name="Uchiyama I."/>
            <person name="Ito T."/>
            <person name="Fujiyama A."/>
            <person name="Inagaki F."/>
            <person name="Takami H."/>
        </authorList>
    </citation>
    <scope>NUCLEOTIDE SEQUENCE</scope>
    <source>
        <strain evidence="1">Expedition CK06-06</strain>
    </source>
</reference>
<gene>
    <name evidence="1" type="ORF">S03H2_31142</name>
</gene>
<dbReference type="SUPFAM" id="SSF52058">
    <property type="entry name" value="L domain-like"/>
    <property type="match status" value="1"/>
</dbReference>
<proteinExistence type="predicted"/>
<comment type="caution">
    <text evidence="1">The sequence shown here is derived from an EMBL/GenBank/DDBJ whole genome shotgun (WGS) entry which is preliminary data.</text>
</comment>